<dbReference type="EMBL" id="QGKM01000095">
    <property type="protein sequence ID" value="PWQ92354.1"/>
    <property type="molecule type" value="Genomic_DNA"/>
</dbReference>
<feature type="domain" description="Lcl C-terminal" evidence="2">
    <location>
        <begin position="43"/>
        <end position="159"/>
    </location>
</feature>
<accession>A0A317C131</accession>
<dbReference type="OrthoDB" id="9793251at2"/>
<dbReference type="AlphaFoldDB" id="A0A317C131"/>
<keyword evidence="4" id="KW-1185">Reference proteome</keyword>
<dbReference type="PANTHER" id="PTHR35812">
    <property type="entry name" value="LIPOPROTEIN"/>
    <property type="match status" value="1"/>
</dbReference>
<protein>
    <recommendedName>
        <fullName evidence="2">Lcl C-terminal domain-containing protein</fullName>
    </recommendedName>
</protein>
<proteinExistence type="predicted"/>
<dbReference type="Pfam" id="PF07603">
    <property type="entry name" value="Lcl_C"/>
    <property type="match status" value="1"/>
</dbReference>
<name>A0A317C131_9GAMM</name>
<feature type="chain" id="PRO_5016260527" description="Lcl C-terminal domain-containing protein" evidence="1">
    <location>
        <begin position="21"/>
        <end position="163"/>
    </location>
</feature>
<evidence type="ECO:0000313" key="3">
    <source>
        <dbReference type="EMBL" id="PWQ92354.1"/>
    </source>
</evidence>
<evidence type="ECO:0000313" key="4">
    <source>
        <dbReference type="Proteomes" id="UP000245539"/>
    </source>
</evidence>
<dbReference type="InterPro" id="IPR011460">
    <property type="entry name" value="Lcl_C"/>
</dbReference>
<dbReference type="PANTHER" id="PTHR35812:SF1">
    <property type="entry name" value="LIPOPROTEIN"/>
    <property type="match status" value="1"/>
</dbReference>
<feature type="signal peptide" evidence="1">
    <location>
        <begin position="1"/>
        <end position="20"/>
    </location>
</feature>
<evidence type="ECO:0000259" key="2">
    <source>
        <dbReference type="Pfam" id="PF07603"/>
    </source>
</evidence>
<reference evidence="3 4" key="1">
    <citation type="submission" date="2018-05" db="EMBL/GenBank/DDBJ databases">
        <title>Leucothrix arctica sp. nov., isolated from Arctic seawater.</title>
        <authorList>
            <person name="Choi A."/>
            <person name="Baek K."/>
        </authorList>
    </citation>
    <scope>NUCLEOTIDE SEQUENCE [LARGE SCALE GENOMIC DNA]</scope>
    <source>
        <strain evidence="3 4">JCM 18388</strain>
    </source>
</reference>
<sequence length="163" mass="17553">MKTIISIALSLGLLSGVAQAQSCNTAIEDSTPDIRFVTSGDEVKDLMTNLTWKRCAQGQVWNSATSSCVGTVLSLSWSQALSQGTGDWRLPNIKELLSIVEISCSAPAINETIFPNTPDDYFWTSSPYINNAQAWLVLFEDGNDEGGSKSNGNSVRLVKDGDS</sequence>
<organism evidence="3 4">
    <name type="scientific">Leucothrix pacifica</name>
    <dbReference type="NCBI Taxonomy" id="1247513"/>
    <lineage>
        <taxon>Bacteria</taxon>
        <taxon>Pseudomonadati</taxon>
        <taxon>Pseudomonadota</taxon>
        <taxon>Gammaproteobacteria</taxon>
        <taxon>Thiotrichales</taxon>
        <taxon>Thiotrichaceae</taxon>
        <taxon>Leucothrix</taxon>
    </lineage>
</organism>
<keyword evidence="1" id="KW-0732">Signal</keyword>
<evidence type="ECO:0000256" key="1">
    <source>
        <dbReference type="SAM" id="SignalP"/>
    </source>
</evidence>
<comment type="caution">
    <text evidence="3">The sequence shown here is derived from an EMBL/GenBank/DDBJ whole genome shotgun (WGS) entry which is preliminary data.</text>
</comment>
<dbReference type="RefSeq" id="WP_109839747.1">
    <property type="nucleotide sequence ID" value="NZ_QGKM01000095.1"/>
</dbReference>
<gene>
    <name evidence="3" type="ORF">DKW60_21670</name>
</gene>
<dbReference type="Proteomes" id="UP000245539">
    <property type="component" value="Unassembled WGS sequence"/>
</dbReference>